<dbReference type="PROSITE" id="PS50110">
    <property type="entry name" value="RESPONSE_REGULATORY"/>
    <property type="match status" value="1"/>
</dbReference>
<feature type="domain" description="Response regulatory" evidence="2">
    <location>
        <begin position="3"/>
        <end position="115"/>
    </location>
</feature>
<dbReference type="EMBL" id="CP056775">
    <property type="protein sequence ID" value="QRQ99452.1"/>
    <property type="molecule type" value="Genomic_DNA"/>
</dbReference>
<dbReference type="SUPFAM" id="SSF52172">
    <property type="entry name" value="CheY-like"/>
    <property type="match status" value="1"/>
</dbReference>
<feature type="domain" description="HTH LytTR-type" evidence="3">
    <location>
        <begin position="142"/>
        <end position="214"/>
    </location>
</feature>
<evidence type="ECO:0000256" key="1">
    <source>
        <dbReference type="PROSITE-ProRule" id="PRU00169"/>
    </source>
</evidence>
<dbReference type="Proteomes" id="UP000612680">
    <property type="component" value="Chromosome"/>
</dbReference>
<dbReference type="Pfam" id="PF04397">
    <property type="entry name" value="LytTR"/>
    <property type="match status" value="1"/>
</dbReference>
<dbReference type="InterPro" id="IPR011006">
    <property type="entry name" value="CheY-like_superfamily"/>
</dbReference>
<dbReference type="Gene3D" id="3.40.50.2300">
    <property type="match status" value="1"/>
</dbReference>
<evidence type="ECO:0000313" key="4">
    <source>
        <dbReference type="EMBL" id="QRQ99452.1"/>
    </source>
</evidence>
<accession>A0ABX7I0U6</accession>
<dbReference type="PROSITE" id="PS50930">
    <property type="entry name" value="HTH_LYTTR"/>
    <property type="match status" value="1"/>
</dbReference>
<evidence type="ECO:0000259" key="2">
    <source>
        <dbReference type="PROSITE" id="PS50110"/>
    </source>
</evidence>
<dbReference type="InterPro" id="IPR046947">
    <property type="entry name" value="LytR-like"/>
</dbReference>
<dbReference type="SMART" id="SM00850">
    <property type="entry name" value="LytTR"/>
    <property type="match status" value="1"/>
</dbReference>
<protein>
    <submittedName>
        <fullName evidence="4">Response regulator transcription factor</fullName>
    </submittedName>
</protein>
<dbReference type="RefSeq" id="WP_204660215.1">
    <property type="nucleotide sequence ID" value="NZ_CP056775.1"/>
</dbReference>
<evidence type="ECO:0000313" key="5">
    <source>
        <dbReference type="Proteomes" id="UP000612680"/>
    </source>
</evidence>
<gene>
    <name evidence="4" type="ORF">HWI92_00265</name>
</gene>
<dbReference type="Gene3D" id="2.40.50.1020">
    <property type="entry name" value="LytTr DNA-binding domain"/>
    <property type="match status" value="1"/>
</dbReference>
<name>A0ABX7I0U6_9BACT</name>
<proteinExistence type="predicted"/>
<dbReference type="InterPro" id="IPR001789">
    <property type="entry name" value="Sig_transdc_resp-reg_receiver"/>
</dbReference>
<dbReference type="Pfam" id="PF00072">
    <property type="entry name" value="Response_reg"/>
    <property type="match status" value="1"/>
</dbReference>
<dbReference type="PANTHER" id="PTHR37299">
    <property type="entry name" value="TRANSCRIPTIONAL REGULATOR-RELATED"/>
    <property type="match status" value="1"/>
</dbReference>
<reference evidence="4 5" key="1">
    <citation type="submission" date="2020-06" db="EMBL/GenBank/DDBJ databases">
        <title>Dyadobacter sandarakinus sp. nov., isolated from the soil of the Arctic Yellow River Station.</title>
        <authorList>
            <person name="Zhang Y."/>
            <person name="Peng F."/>
        </authorList>
    </citation>
    <scope>NUCLEOTIDE SEQUENCE [LARGE SCALE GENOMIC DNA]</scope>
    <source>
        <strain evidence="4 5">Q3-56</strain>
    </source>
</reference>
<dbReference type="SMART" id="SM00448">
    <property type="entry name" value="REC"/>
    <property type="match status" value="1"/>
</dbReference>
<organism evidence="4 5">
    <name type="scientific">Dyadobacter sandarakinus</name>
    <dbReference type="NCBI Taxonomy" id="2747268"/>
    <lineage>
        <taxon>Bacteria</taxon>
        <taxon>Pseudomonadati</taxon>
        <taxon>Bacteroidota</taxon>
        <taxon>Cytophagia</taxon>
        <taxon>Cytophagales</taxon>
        <taxon>Spirosomataceae</taxon>
        <taxon>Dyadobacter</taxon>
    </lineage>
</organism>
<evidence type="ECO:0000259" key="3">
    <source>
        <dbReference type="PROSITE" id="PS50930"/>
    </source>
</evidence>
<keyword evidence="5" id="KW-1185">Reference proteome</keyword>
<dbReference type="PANTHER" id="PTHR37299:SF1">
    <property type="entry name" value="STAGE 0 SPORULATION PROTEIN A HOMOLOG"/>
    <property type="match status" value="1"/>
</dbReference>
<dbReference type="InterPro" id="IPR007492">
    <property type="entry name" value="LytTR_DNA-bd_dom"/>
</dbReference>
<sequence length="258" mass="29506">MIDVLIIESNVELAIKLQQTIEKTGEFAVSKLLHSVADARDWLNIGPSPQLIFCDIVLPDGLGFDIFRNTNLSVPVIFCTSDHAYAIRAFENNGIDYLLKPFDHARVQKSLKKFLQLKELFGEETMPEKKKGKKNVSYKSSLLVYFQDKIIPINLEKLDFIYYNNYQVNVHTQNAQYETRDTLNNIIAALNPRDFYRANRQFIIHRKMVTSIQQYFGRKLLVGTSSPTPEPIIISKANASEFLRWVEGANLGTGVLDM</sequence>
<keyword evidence="1" id="KW-0597">Phosphoprotein</keyword>
<feature type="modified residue" description="4-aspartylphosphate" evidence="1">
    <location>
        <position position="55"/>
    </location>
</feature>